<evidence type="ECO:0000256" key="3">
    <source>
        <dbReference type="ARBA" id="ARBA00022676"/>
    </source>
</evidence>
<dbReference type="CDD" id="cd02522">
    <property type="entry name" value="GT_2_like_a"/>
    <property type="match status" value="1"/>
</dbReference>
<dbReference type="EMBL" id="JACWLN010000002">
    <property type="protein sequence ID" value="MBD1260505.1"/>
    <property type="molecule type" value="Genomic_DNA"/>
</dbReference>
<dbReference type="InterPro" id="IPR029044">
    <property type="entry name" value="Nucleotide-diphossugar_trans"/>
</dbReference>
<proteinExistence type="predicted"/>
<comment type="caution">
    <text evidence="8">The sequence shown here is derived from an EMBL/GenBank/DDBJ whole genome shotgun (WGS) entry which is preliminary data.</text>
</comment>
<dbReference type="AlphaFoldDB" id="A0A316ES73"/>
<dbReference type="Proteomes" id="UP000651837">
    <property type="component" value="Unassembled WGS sequence"/>
</dbReference>
<dbReference type="EMBL" id="QGGQ01000001">
    <property type="protein sequence ID" value="PWK25970.1"/>
    <property type="molecule type" value="Genomic_DNA"/>
</dbReference>
<evidence type="ECO:0000256" key="5">
    <source>
        <dbReference type="ARBA" id="ARBA00023136"/>
    </source>
</evidence>
<evidence type="ECO:0000256" key="1">
    <source>
        <dbReference type="ARBA" id="ARBA00004236"/>
    </source>
</evidence>
<feature type="domain" description="Glycosyltransferase 2-like" evidence="6">
    <location>
        <begin position="10"/>
        <end position="132"/>
    </location>
</feature>
<dbReference type="InterPro" id="IPR026461">
    <property type="entry name" value="Trfase_2_rSAM/seldom_assoc"/>
</dbReference>
<keyword evidence="4 8" id="KW-0808">Transferase</keyword>
<dbReference type="PANTHER" id="PTHR43646:SF2">
    <property type="entry name" value="GLYCOSYLTRANSFERASE 2-LIKE DOMAIN-CONTAINING PROTEIN"/>
    <property type="match status" value="1"/>
</dbReference>
<sequence>MKSDNTPTISIIIPVLNEEEQIGKLIGYLKENSNANHIAEIIVVDGGSHDNTVQIAKNAGATVLQTGKGRAKQMNEGAKHAKGVILYFLHADTFPPKDFDQHILSATSKDHESGCFQMRFDSGHWVLRFFAWLTRYNHKICRGGDQSLFVTKELFTKTKGFNEDYIVFEDNEFIGRLYQRTGFRIIPHHVQTSARKYRKHGVIRLQYHFGIIHLKNYLGAGPEQLYDYYKRKIAL</sequence>
<dbReference type="Proteomes" id="UP000245667">
    <property type="component" value="Unassembled WGS sequence"/>
</dbReference>
<evidence type="ECO:0000256" key="2">
    <source>
        <dbReference type="ARBA" id="ARBA00022475"/>
    </source>
</evidence>
<evidence type="ECO:0000313" key="7">
    <source>
        <dbReference type="EMBL" id="MBD1260505.1"/>
    </source>
</evidence>
<name>A0A316ES73_9FLAO</name>
<keyword evidence="2" id="KW-1003">Cell membrane</keyword>
<dbReference type="GO" id="GO:0005886">
    <property type="term" value="C:plasma membrane"/>
    <property type="evidence" value="ECO:0007669"/>
    <property type="project" value="UniProtKB-SubCell"/>
</dbReference>
<dbReference type="Gene3D" id="3.90.550.10">
    <property type="entry name" value="Spore Coat Polysaccharide Biosynthesis Protein SpsA, Chain A"/>
    <property type="match status" value="1"/>
</dbReference>
<dbReference type="NCBIfam" id="TIGR04283">
    <property type="entry name" value="glyco_like_mftF"/>
    <property type="match status" value="1"/>
</dbReference>
<gene>
    <name evidence="7" type="ORF">HZY62_07885</name>
    <name evidence="8" type="ORF">LX92_00714</name>
</gene>
<evidence type="ECO:0000313" key="8">
    <source>
        <dbReference type="EMBL" id="PWK25970.1"/>
    </source>
</evidence>
<accession>A0A316ES73</accession>
<dbReference type="SUPFAM" id="SSF53448">
    <property type="entry name" value="Nucleotide-diphospho-sugar transferases"/>
    <property type="match status" value="1"/>
</dbReference>
<evidence type="ECO:0000259" key="6">
    <source>
        <dbReference type="Pfam" id="PF00535"/>
    </source>
</evidence>
<evidence type="ECO:0000313" key="10">
    <source>
        <dbReference type="Proteomes" id="UP000651837"/>
    </source>
</evidence>
<dbReference type="Pfam" id="PF00535">
    <property type="entry name" value="Glycos_transf_2"/>
    <property type="match status" value="1"/>
</dbReference>
<evidence type="ECO:0000256" key="4">
    <source>
        <dbReference type="ARBA" id="ARBA00022679"/>
    </source>
</evidence>
<protein>
    <submittedName>
        <fullName evidence="8">RSAM/selenodomain-associated transferase 2</fullName>
    </submittedName>
    <submittedName>
        <fullName evidence="7">TIGR04283 family arsenosugar biosynthesis glycosyltransferase</fullName>
    </submittedName>
</protein>
<dbReference type="OrthoDB" id="9810303at2"/>
<dbReference type="PANTHER" id="PTHR43646">
    <property type="entry name" value="GLYCOSYLTRANSFERASE"/>
    <property type="match status" value="1"/>
</dbReference>
<organism evidence="8 9">
    <name type="scientific">Maribacter polysiphoniae</name>
    <dbReference type="NCBI Taxonomy" id="429344"/>
    <lineage>
        <taxon>Bacteria</taxon>
        <taxon>Pseudomonadati</taxon>
        <taxon>Bacteroidota</taxon>
        <taxon>Flavobacteriia</taxon>
        <taxon>Flavobacteriales</taxon>
        <taxon>Flavobacteriaceae</taxon>
        <taxon>Maribacter</taxon>
    </lineage>
</organism>
<reference evidence="8 9" key="1">
    <citation type="submission" date="2018-05" db="EMBL/GenBank/DDBJ databases">
        <title>Genomic Encyclopedia of Archaeal and Bacterial Type Strains, Phase II (KMG-II): from individual species to whole genera.</title>
        <authorList>
            <person name="Goeker M."/>
        </authorList>
    </citation>
    <scope>NUCLEOTIDE SEQUENCE [LARGE SCALE GENOMIC DNA]</scope>
    <source>
        <strain evidence="8 9">DSM 23514</strain>
    </source>
</reference>
<dbReference type="InterPro" id="IPR001173">
    <property type="entry name" value="Glyco_trans_2-like"/>
</dbReference>
<evidence type="ECO:0000313" key="9">
    <source>
        <dbReference type="Proteomes" id="UP000245667"/>
    </source>
</evidence>
<dbReference type="RefSeq" id="WP_109648873.1">
    <property type="nucleotide sequence ID" value="NZ_JACWLN010000002.1"/>
</dbReference>
<dbReference type="GO" id="GO:0016757">
    <property type="term" value="F:glycosyltransferase activity"/>
    <property type="evidence" value="ECO:0007669"/>
    <property type="project" value="UniProtKB-KW"/>
</dbReference>
<keyword evidence="10" id="KW-1185">Reference proteome</keyword>
<reference evidence="7 10" key="2">
    <citation type="submission" date="2020-07" db="EMBL/GenBank/DDBJ databases">
        <title>The draft genome sequence of Maribacter polysiphoniae KCTC 22021.</title>
        <authorList>
            <person name="Mu L."/>
        </authorList>
    </citation>
    <scope>NUCLEOTIDE SEQUENCE [LARGE SCALE GENOMIC DNA]</scope>
    <source>
        <strain evidence="7 10">KCTC 22021</strain>
    </source>
</reference>
<comment type="subcellular location">
    <subcellularLocation>
        <location evidence="1">Cell membrane</location>
    </subcellularLocation>
</comment>
<keyword evidence="5" id="KW-0472">Membrane</keyword>
<keyword evidence="3" id="KW-0328">Glycosyltransferase</keyword>